<feature type="signal peptide" evidence="1">
    <location>
        <begin position="1"/>
        <end position="30"/>
    </location>
</feature>
<feature type="chain" id="PRO_5003371438" evidence="1">
    <location>
        <begin position="31"/>
        <end position="93"/>
    </location>
</feature>
<reference evidence="2 3" key="1">
    <citation type="journal article" date="2011" name="J. Biotechnol.">
        <title>The complete genome sequence of the dominant Sinorhizobium meliloti field isolate SM11 extends the S. meliloti pan-genome.</title>
        <authorList>
            <person name="Schneiker-Bekel S."/>
            <person name="Wibberg D."/>
            <person name="Bekel T."/>
            <person name="Blom J."/>
            <person name="Linke B."/>
            <person name="Neuweger H."/>
            <person name="Stiens M."/>
            <person name="Vorholter F.J."/>
            <person name="Weidner S."/>
            <person name="Goesmann A."/>
            <person name="Puhler A."/>
            <person name="Schluter A."/>
        </authorList>
    </citation>
    <scope>NUCLEOTIDE SEQUENCE [LARGE SCALE GENOMIC DNA]</scope>
    <source>
        <strain evidence="2 3">SM11</strain>
    </source>
</reference>
<evidence type="ECO:0000313" key="2">
    <source>
        <dbReference type="EMBL" id="AEH78532.1"/>
    </source>
</evidence>
<dbReference type="PATRIC" id="fig|707241.3.peg.1322"/>
<organism evidence="2 3">
    <name type="scientific">Sinorhizobium meliloti (strain SM11)</name>
    <dbReference type="NCBI Taxonomy" id="707241"/>
    <lineage>
        <taxon>Bacteria</taxon>
        <taxon>Pseudomonadati</taxon>
        <taxon>Pseudomonadota</taxon>
        <taxon>Alphaproteobacteria</taxon>
        <taxon>Hyphomicrobiales</taxon>
        <taxon>Rhizobiaceae</taxon>
        <taxon>Sinorhizobium/Ensifer group</taxon>
        <taxon>Sinorhizobium</taxon>
    </lineage>
</organism>
<sequence>MKRRNWRLQMLRKMLVAAAISAACVSPAFAQADMVCDQAGMTRLETDVGQITDTGRKEMAQKELAMAKEALAANDQEKCKSHMANAMKGKDPM</sequence>
<dbReference type="PROSITE" id="PS51257">
    <property type="entry name" value="PROKAR_LIPOPROTEIN"/>
    <property type="match status" value="1"/>
</dbReference>
<dbReference type="HOGENOM" id="CLU_177798_0_0_5"/>
<gene>
    <name evidence="2" type="ordered locus">SM11_chr1255</name>
</gene>
<evidence type="ECO:0000313" key="3">
    <source>
        <dbReference type="Proteomes" id="UP000009045"/>
    </source>
</evidence>
<protein>
    <submittedName>
        <fullName evidence="2">Hypothetical signal peptide protein</fullName>
    </submittedName>
</protein>
<dbReference type="KEGG" id="smx:SM11_chr1255"/>
<dbReference type="EMBL" id="CP001830">
    <property type="protein sequence ID" value="AEH78532.1"/>
    <property type="molecule type" value="Genomic_DNA"/>
</dbReference>
<accession>F7X4U8</accession>
<proteinExistence type="predicted"/>
<evidence type="ECO:0000256" key="1">
    <source>
        <dbReference type="SAM" id="SignalP"/>
    </source>
</evidence>
<keyword evidence="1" id="KW-0732">Signal</keyword>
<dbReference type="Proteomes" id="UP000009045">
    <property type="component" value="Chromosome"/>
</dbReference>
<name>F7X4U8_SINMM</name>
<dbReference type="AlphaFoldDB" id="F7X4U8"/>